<proteinExistence type="predicted"/>
<keyword evidence="2" id="KW-1185">Reference proteome</keyword>
<evidence type="ECO:0000313" key="1">
    <source>
        <dbReference type="EMBL" id="NMO13802.1"/>
    </source>
</evidence>
<dbReference type="EMBL" id="JABBJJ010000008">
    <property type="protein sequence ID" value="NMO13802.1"/>
    <property type="molecule type" value="Genomic_DNA"/>
</dbReference>
<dbReference type="InterPro" id="IPR029074">
    <property type="entry name" value="Imm49"/>
</dbReference>
<sequence length="254" mass="28516">MSAHHLPVYVGNALNENLEWLPSLKAGKVGRKRILSFCRNLRIAGIGELLMTGLPEEFQLRLHQSGRAYAAWLRTAEEGERRTGQSAPFFDAIAVGDLDGATRIAHLSNHTWTQGVEYEEDFLFVEFLMQRFFLDAPGETCESLLRRYETALRGAEDVRLELCGALQAADAEGFDRALRRFLAEYRDHFEELARQGGASPVWLATEGKVCVEGVALVRLAQGLGLETEEDYLLVPSVAREKVARVFTEDSWMEP</sequence>
<dbReference type="AlphaFoldDB" id="A0A848L698"/>
<protein>
    <submittedName>
        <fullName evidence="1">Immunity 49 family protein</fullName>
    </submittedName>
</protein>
<accession>A0A848L698</accession>
<organism evidence="1 2">
    <name type="scientific">Pyxidicoccus fallax</name>
    <dbReference type="NCBI Taxonomy" id="394095"/>
    <lineage>
        <taxon>Bacteria</taxon>
        <taxon>Pseudomonadati</taxon>
        <taxon>Myxococcota</taxon>
        <taxon>Myxococcia</taxon>
        <taxon>Myxococcales</taxon>
        <taxon>Cystobacterineae</taxon>
        <taxon>Myxococcaceae</taxon>
        <taxon>Pyxidicoccus</taxon>
    </lineage>
</organism>
<evidence type="ECO:0000313" key="2">
    <source>
        <dbReference type="Proteomes" id="UP000518300"/>
    </source>
</evidence>
<gene>
    <name evidence="1" type="ORF">HG543_02850</name>
</gene>
<comment type="caution">
    <text evidence="1">The sequence shown here is derived from an EMBL/GenBank/DDBJ whole genome shotgun (WGS) entry which is preliminary data.</text>
</comment>
<name>A0A848L698_9BACT</name>
<dbReference type="Pfam" id="PF15575">
    <property type="entry name" value="Imm49"/>
    <property type="match status" value="1"/>
</dbReference>
<reference evidence="1 2" key="1">
    <citation type="submission" date="2020-04" db="EMBL/GenBank/DDBJ databases">
        <title>Draft genome of Pyxidicoccus fallax type strain.</title>
        <authorList>
            <person name="Whitworth D.E."/>
        </authorList>
    </citation>
    <scope>NUCLEOTIDE SEQUENCE [LARGE SCALE GENOMIC DNA]</scope>
    <source>
        <strain evidence="1 2">DSM 14698</strain>
    </source>
</reference>
<dbReference type="Proteomes" id="UP000518300">
    <property type="component" value="Unassembled WGS sequence"/>
</dbReference>
<dbReference type="RefSeq" id="WP_169343087.1">
    <property type="nucleotide sequence ID" value="NZ_JABBJJ010000008.1"/>
</dbReference>